<name>A0A0D0JBK3_9PSED</name>
<dbReference type="EMBL" id="JXQW01000013">
    <property type="protein sequence ID" value="KIQ03273.1"/>
    <property type="molecule type" value="Genomic_DNA"/>
</dbReference>
<reference evidence="2 3" key="1">
    <citation type="submission" date="2014-12" db="EMBL/GenBank/DDBJ databases">
        <title>16Stimator: statistical estimation of ribosomal gene copy numbers from draft genome assemblies.</title>
        <authorList>
            <person name="Perisin M.A."/>
            <person name="Vetter M."/>
            <person name="Gilbert J.A."/>
            <person name="Bergelson J."/>
        </authorList>
    </citation>
    <scope>NUCLEOTIDE SEQUENCE [LARGE SCALE GENOMIC DNA]</scope>
    <source>
        <strain evidence="2 3">MEJ086</strain>
    </source>
</reference>
<feature type="chain" id="PRO_5002225208" evidence="1">
    <location>
        <begin position="20"/>
        <end position="163"/>
    </location>
</feature>
<feature type="signal peptide" evidence="1">
    <location>
        <begin position="1"/>
        <end position="19"/>
    </location>
</feature>
<dbReference type="Proteomes" id="UP000032068">
    <property type="component" value="Unassembled WGS sequence"/>
</dbReference>
<proteinExistence type="predicted"/>
<keyword evidence="1" id="KW-0732">Signal</keyword>
<evidence type="ECO:0000313" key="2">
    <source>
        <dbReference type="EMBL" id="KIQ03273.1"/>
    </source>
</evidence>
<comment type="caution">
    <text evidence="2">The sequence shown here is derived from an EMBL/GenBank/DDBJ whole genome shotgun (WGS) entry which is preliminary data.</text>
</comment>
<protein>
    <submittedName>
        <fullName evidence="2">Uncharacterized protein</fullName>
    </submittedName>
</protein>
<dbReference type="RefSeq" id="WP_042552974.1">
    <property type="nucleotide sequence ID" value="NZ_JXQW01000013.1"/>
</dbReference>
<evidence type="ECO:0000313" key="3">
    <source>
        <dbReference type="Proteomes" id="UP000032068"/>
    </source>
</evidence>
<gene>
    <name evidence="2" type="ORF">RU08_06420</name>
</gene>
<evidence type="ECO:0000256" key="1">
    <source>
        <dbReference type="SAM" id="SignalP"/>
    </source>
</evidence>
<accession>A0A0D0JBK3</accession>
<dbReference type="AlphaFoldDB" id="A0A0D0JBK3"/>
<sequence length="163" mass="17268">MKAIVVAVIIAMVSTEAMAQLPSNDPAVVCKYLDVEKLGASGWAVNEDLEGHCVSEIIGFGRESVGPLHQLSFVATGTPEAATLLQVVFDVNPPQAMSDANNAFLRVSHRLSTNAFGKRLPSSISSAITGGREATVEFEGATLSVSRQTHESGSGYQMRFSVQ</sequence>
<organism evidence="2 3">
    <name type="scientific">Pseudomonas fulva</name>
    <dbReference type="NCBI Taxonomy" id="47880"/>
    <lineage>
        <taxon>Bacteria</taxon>
        <taxon>Pseudomonadati</taxon>
        <taxon>Pseudomonadota</taxon>
        <taxon>Gammaproteobacteria</taxon>
        <taxon>Pseudomonadales</taxon>
        <taxon>Pseudomonadaceae</taxon>
        <taxon>Pseudomonas</taxon>
    </lineage>
</organism>